<accession>A0AAD9W0X9</accession>
<evidence type="ECO:0000313" key="2">
    <source>
        <dbReference type="Proteomes" id="UP001265746"/>
    </source>
</evidence>
<proteinExistence type="predicted"/>
<sequence>MGSSTSTIEGFRGSSVVFLLSNLLSNMLHSTSTLIASCLLKNYTVNEHPLKNHPLKLIIDTLHEDDDPWDIEWMMFNVLNDFLQPDTKLSVDEAARCLDAIVPDNRPNKPGQEKEPALNWMLEMSDLIWKVAKQIPCDHESQEKLVQLLGALRRLPITATCNHGGPELPIWRESFDGWCDSERHSLVTPEKRNNPPKTECEQYINANAFLARVRAAGVMKCCDYLYGYSAVQDAVKDTTIDESPKGNVLPCHIVSGAQWVVQATEWLWSQIRWGKIDCREVKDDASKYLPFPPSLWVAWLRGFQQVAVTVEEDDVKYWAGLAVTKMEETMRTHGFTVEKMEAWDPAKRSLRADIWEDEKYAHLFKVPEKA</sequence>
<dbReference type="EMBL" id="JAUJFL010000005">
    <property type="protein sequence ID" value="KAK2602946.1"/>
    <property type="molecule type" value="Genomic_DNA"/>
</dbReference>
<dbReference type="PANTHER" id="PTHR38797">
    <property type="entry name" value="NUCLEAR PORE COMPLEX PROTEIN NUP85-RELATED"/>
    <property type="match status" value="1"/>
</dbReference>
<dbReference type="InterPro" id="IPR022085">
    <property type="entry name" value="OpdG"/>
</dbReference>
<dbReference type="AlphaFoldDB" id="A0AAD9W0X9"/>
<comment type="caution">
    <text evidence="1">The sequence shown here is derived from an EMBL/GenBank/DDBJ whole genome shotgun (WGS) entry which is preliminary data.</text>
</comment>
<dbReference type="Pfam" id="PF12311">
    <property type="entry name" value="DUF3632"/>
    <property type="match status" value="1"/>
</dbReference>
<reference evidence="1" key="1">
    <citation type="submission" date="2023-06" db="EMBL/GenBank/DDBJ databases">
        <authorList>
            <person name="Noh H."/>
        </authorList>
    </citation>
    <scope>NUCLEOTIDE SEQUENCE</scope>
    <source>
        <strain evidence="1">DUCC20226</strain>
    </source>
</reference>
<keyword evidence="2" id="KW-1185">Reference proteome</keyword>
<organism evidence="1 2">
    <name type="scientific">Phomopsis amygdali</name>
    <name type="common">Fusicoccum amygdali</name>
    <dbReference type="NCBI Taxonomy" id="1214568"/>
    <lineage>
        <taxon>Eukaryota</taxon>
        <taxon>Fungi</taxon>
        <taxon>Dikarya</taxon>
        <taxon>Ascomycota</taxon>
        <taxon>Pezizomycotina</taxon>
        <taxon>Sordariomycetes</taxon>
        <taxon>Sordariomycetidae</taxon>
        <taxon>Diaporthales</taxon>
        <taxon>Diaporthaceae</taxon>
        <taxon>Diaporthe</taxon>
    </lineage>
</organism>
<gene>
    <name evidence="1" type="ORF">N8I77_009440</name>
</gene>
<evidence type="ECO:0000313" key="1">
    <source>
        <dbReference type="EMBL" id="KAK2602946.1"/>
    </source>
</evidence>
<name>A0AAD9W0X9_PHOAM</name>
<dbReference type="Proteomes" id="UP001265746">
    <property type="component" value="Unassembled WGS sequence"/>
</dbReference>
<protein>
    <submittedName>
        <fullName evidence="1">Uncharacterized protein</fullName>
    </submittedName>
</protein>
<dbReference type="InterPro" id="IPR053204">
    <property type="entry name" value="Oxopyrrolidines_Biosynth-assoc"/>
</dbReference>
<dbReference type="PANTHER" id="PTHR38797:SF4">
    <property type="entry name" value="NUCLEAR PORE COMPLEX PROTEIN NUP85"/>
    <property type="match status" value="1"/>
</dbReference>